<accession>A0AAD9Q1Z5</accession>
<keyword evidence="4" id="KW-0378">Hydrolase</keyword>
<dbReference type="AlphaFoldDB" id="A0AAD9Q1Z5"/>
<dbReference type="GO" id="GO:0006154">
    <property type="term" value="P:adenosine catabolic process"/>
    <property type="evidence" value="ECO:0007669"/>
    <property type="project" value="TreeGrafter"/>
</dbReference>
<dbReference type="GO" id="GO:0046872">
    <property type="term" value="F:metal ion binding"/>
    <property type="evidence" value="ECO:0007669"/>
    <property type="project" value="UniProtKB-KW"/>
</dbReference>
<dbReference type="GO" id="GO:0046103">
    <property type="term" value="P:inosine biosynthetic process"/>
    <property type="evidence" value="ECO:0007669"/>
    <property type="project" value="TreeGrafter"/>
</dbReference>
<dbReference type="Pfam" id="PF00962">
    <property type="entry name" value="A_deaminase"/>
    <property type="match status" value="2"/>
</dbReference>
<keyword evidence="6" id="KW-0546">Nucleotide metabolism</keyword>
<evidence type="ECO:0000256" key="4">
    <source>
        <dbReference type="ARBA" id="ARBA00022801"/>
    </source>
</evidence>
<reference evidence="9" key="2">
    <citation type="journal article" date="2023" name="Science">
        <title>Genomic signatures of disease resistance in endangered staghorn corals.</title>
        <authorList>
            <person name="Vollmer S.V."/>
            <person name="Selwyn J.D."/>
            <person name="Despard B.A."/>
            <person name="Roesel C.L."/>
        </authorList>
    </citation>
    <scope>NUCLEOTIDE SEQUENCE</scope>
    <source>
        <strain evidence="9">K2</strain>
    </source>
</reference>
<dbReference type="SUPFAM" id="SSF51556">
    <property type="entry name" value="Metallo-dependent hydrolases"/>
    <property type="match status" value="1"/>
</dbReference>
<dbReference type="EMBL" id="JARQWQ010000079">
    <property type="protein sequence ID" value="KAK2553211.1"/>
    <property type="molecule type" value="Genomic_DNA"/>
</dbReference>
<evidence type="ECO:0000256" key="3">
    <source>
        <dbReference type="ARBA" id="ARBA00022723"/>
    </source>
</evidence>
<evidence type="ECO:0000256" key="2">
    <source>
        <dbReference type="ARBA" id="ARBA00006676"/>
    </source>
</evidence>
<reference evidence="9" key="1">
    <citation type="journal article" date="2023" name="G3 (Bethesda)">
        <title>Whole genome assembly and annotation of the endangered Caribbean coral Acropora cervicornis.</title>
        <authorList>
            <person name="Selwyn J.D."/>
            <person name="Vollmer S.V."/>
        </authorList>
    </citation>
    <scope>NUCLEOTIDE SEQUENCE</scope>
    <source>
        <strain evidence="9">K2</strain>
    </source>
</reference>
<keyword evidence="5" id="KW-0862">Zinc</keyword>
<comment type="cofactor">
    <cofactor evidence="1">
        <name>Zn(2+)</name>
        <dbReference type="ChEBI" id="CHEBI:29105"/>
    </cofactor>
</comment>
<dbReference type="InterPro" id="IPR001365">
    <property type="entry name" value="A_deaminase_dom"/>
</dbReference>
<gene>
    <name evidence="9" type="ORF">P5673_025408</name>
</gene>
<evidence type="ECO:0000256" key="5">
    <source>
        <dbReference type="ARBA" id="ARBA00022833"/>
    </source>
</evidence>
<name>A0AAD9Q1Z5_ACRCE</name>
<dbReference type="CDD" id="cd00443">
    <property type="entry name" value="ADA_AMPD"/>
    <property type="match status" value="1"/>
</dbReference>
<evidence type="ECO:0000313" key="9">
    <source>
        <dbReference type="EMBL" id="KAK2553211.1"/>
    </source>
</evidence>
<sequence length="342" mass="38538">MTNQRTVLMQKFISKMADSNGVVKGTSPFSFFKKIPKVELHAHINGSISAETIEKLIQRKAGCANLNNKVSQWETTIRKGDKRSLQESLAMFGIIYQLVDDNSTVFHVTKSVIEDFAEDNVRYLELRSMTKQSYVEAVFAAIEEARHTVPSIIVRFIMAINRKLGPDDALDTVQLALQYKAKANGLLVGIDLSGDPKVSDVEDSRILLDLIPDRIGHGTCLHPENGGSQDLVSIVEKYEIPIELCLTSNVKSQTVSSFADHHMDYWYNGKNHHCIICTDDKGVFSTTLSEEYSLVAETFNLTHQQVWNLTYSSINYIFAEESVKNALKEIWREEGKNLMNIN</sequence>
<proteinExistence type="inferred from homology"/>
<comment type="similarity">
    <text evidence="2">Belongs to the metallo-dependent hydrolases superfamily. Adenosine and AMP deaminases family.</text>
</comment>
<evidence type="ECO:0000256" key="1">
    <source>
        <dbReference type="ARBA" id="ARBA00001947"/>
    </source>
</evidence>
<dbReference type="GO" id="GO:0004000">
    <property type="term" value="F:adenosine deaminase activity"/>
    <property type="evidence" value="ECO:0007669"/>
    <property type="project" value="TreeGrafter"/>
</dbReference>
<dbReference type="InterPro" id="IPR006330">
    <property type="entry name" value="Ado/ade_deaminase"/>
</dbReference>
<organism evidence="9 10">
    <name type="scientific">Acropora cervicornis</name>
    <name type="common">Staghorn coral</name>
    <dbReference type="NCBI Taxonomy" id="6130"/>
    <lineage>
        <taxon>Eukaryota</taxon>
        <taxon>Metazoa</taxon>
        <taxon>Cnidaria</taxon>
        <taxon>Anthozoa</taxon>
        <taxon>Hexacorallia</taxon>
        <taxon>Scleractinia</taxon>
        <taxon>Astrocoeniina</taxon>
        <taxon>Acroporidae</taxon>
        <taxon>Acropora</taxon>
    </lineage>
</organism>
<protein>
    <submittedName>
        <fullName evidence="9">Adenosine deaminase-like protein</fullName>
    </submittedName>
</protein>
<keyword evidence="3" id="KW-0479">Metal-binding</keyword>
<keyword evidence="10" id="KW-1185">Reference proteome</keyword>
<dbReference type="Gene3D" id="3.20.20.140">
    <property type="entry name" value="Metal-dependent hydrolases"/>
    <property type="match status" value="2"/>
</dbReference>
<feature type="domain" description="Adenosine deaminase" evidence="8">
    <location>
        <begin position="208"/>
        <end position="329"/>
    </location>
</feature>
<evidence type="ECO:0000256" key="7">
    <source>
        <dbReference type="ARBA" id="ARBA00048787"/>
    </source>
</evidence>
<comment type="catalytic activity">
    <reaction evidence="7">
        <text>N(6)-methyl-AMP + H2O + H(+) = IMP + methylamine</text>
        <dbReference type="Rhea" id="RHEA:16001"/>
        <dbReference type="ChEBI" id="CHEBI:15377"/>
        <dbReference type="ChEBI" id="CHEBI:15378"/>
        <dbReference type="ChEBI" id="CHEBI:58053"/>
        <dbReference type="ChEBI" id="CHEBI:59338"/>
        <dbReference type="ChEBI" id="CHEBI:144842"/>
    </reaction>
    <physiologicalReaction direction="left-to-right" evidence="7">
        <dbReference type="Rhea" id="RHEA:16002"/>
    </physiologicalReaction>
</comment>
<dbReference type="PANTHER" id="PTHR11409">
    <property type="entry name" value="ADENOSINE DEAMINASE"/>
    <property type="match status" value="1"/>
</dbReference>
<evidence type="ECO:0000256" key="6">
    <source>
        <dbReference type="ARBA" id="ARBA00023080"/>
    </source>
</evidence>
<comment type="caution">
    <text evidence="9">The sequence shown here is derived from an EMBL/GenBank/DDBJ whole genome shotgun (WGS) entry which is preliminary data.</text>
</comment>
<dbReference type="InterPro" id="IPR032466">
    <property type="entry name" value="Metal_Hydrolase"/>
</dbReference>
<evidence type="ECO:0000313" key="10">
    <source>
        <dbReference type="Proteomes" id="UP001249851"/>
    </source>
</evidence>
<dbReference type="Proteomes" id="UP001249851">
    <property type="component" value="Unassembled WGS sequence"/>
</dbReference>
<feature type="domain" description="Adenosine deaminase" evidence="8">
    <location>
        <begin position="36"/>
        <end position="197"/>
    </location>
</feature>
<evidence type="ECO:0000259" key="8">
    <source>
        <dbReference type="Pfam" id="PF00962"/>
    </source>
</evidence>
<dbReference type="GO" id="GO:0009117">
    <property type="term" value="P:nucleotide metabolic process"/>
    <property type="evidence" value="ECO:0007669"/>
    <property type="project" value="UniProtKB-KW"/>
</dbReference>
<dbReference type="PANTHER" id="PTHR11409:SF42">
    <property type="entry name" value="ADENOSINE DEAMINASE-LIKE PROTEIN"/>
    <property type="match status" value="1"/>
</dbReference>